<keyword evidence="3" id="KW-1185">Reference proteome</keyword>
<name>A0A1J9SCX5_9PEZI</name>
<feature type="compositionally biased region" description="Polar residues" evidence="1">
    <location>
        <begin position="9"/>
        <end position="18"/>
    </location>
</feature>
<feature type="region of interest" description="Disordered" evidence="1">
    <location>
        <begin position="1"/>
        <end position="35"/>
    </location>
</feature>
<evidence type="ECO:0000256" key="1">
    <source>
        <dbReference type="SAM" id="MobiDB-lite"/>
    </source>
</evidence>
<dbReference type="RefSeq" id="XP_020133560.1">
    <property type="nucleotide sequence ID" value="XM_020278546.1"/>
</dbReference>
<proteinExistence type="predicted"/>
<dbReference type="Proteomes" id="UP000183809">
    <property type="component" value="Unassembled WGS sequence"/>
</dbReference>
<protein>
    <submittedName>
        <fullName evidence="2">Uncharacterized protein</fullName>
    </submittedName>
</protein>
<reference evidence="2 3" key="1">
    <citation type="submission" date="2016-10" db="EMBL/GenBank/DDBJ databases">
        <title>Proteomics and genomics reveal pathogen-plant mechanisms compatible with a hemibiotrophic lifestyle of Diplodia corticola.</title>
        <authorList>
            <person name="Fernandes I."/>
            <person name="De Jonge R."/>
            <person name="Van De Peer Y."/>
            <person name="Devreese B."/>
            <person name="Alves A."/>
            <person name="Esteves A.C."/>
        </authorList>
    </citation>
    <scope>NUCLEOTIDE SEQUENCE [LARGE SCALE GENOMIC DNA]</scope>
    <source>
        <strain evidence="2 3">CBS 112549</strain>
    </source>
</reference>
<gene>
    <name evidence="2" type="ORF">BKCO1_7000104</name>
</gene>
<evidence type="ECO:0000313" key="2">
    <source>
        <dbReference type="EMBL" id="OJD37421.1"/>
    </source>
</evidence>
<accession>A0A1J9SCX5</accession>
<sequence>MSDSDKQYHGSTATSNDHVATLDRPATTAAPANSASIPASEFDIVEAAIAFLRKQPDSPANQTLTYDQVKAVFDEYKVYAEVCYALHKMGAVFTDKKFGQDTFCRRALADPKDRLPQYPDDE</sequence>
<dbReference type="AlphaFoldDB" id="A0A1J9SCX5"/>
<comment type="caution">
    <text evidence="2">The sequence shown here is derived from an EMBL/GenBank/DDBJ whole genome shotgun (WGS) entry which is preliminary data.</text>
</comment>
<dbReference type="EMBL" id="MNUE01000007">
    <property type="protein sequence ID" value="OJD37421.1"/>
    <property type="molecule type" value="Genomic_DNA"/>
</dbReference>
<organism evidence="2 3">
    <name type="scientific">Diplodia corticola</name>
    <dbReference type="NCBI Taxonomy" id="236234"/>
    <lineage>
        <taxon>Eukaryota</taxon>
        <taxon>Fungi</taxon>
        <taxon>Dikarya</taxon>
        <taxon>Ascomycota</taxon>
        <taxon>Pezizomycotina</taxon>
        <taxon>Dothideomycetes</taxon>
        <taxon>Dothideomycetes incertae sedis</taxon>
        <taxon>Botryosphaeriales</taxon>
        <taxon>Botryosphaeriaceae</taxon>
        <taxon>Diplodia</taxon>
    </lineage>
</organism>
<dbReference type="GeneID" id="31018807"/>
<feature type="compositionally biased region" description="Low complexity" evidence="1">
    <location>
        <begin position="25"/>
        <end position="35"/>
    </location>
</feature>
<evidence type="ECO:0000313" key="3">
    <source>
        <dbReference type="Proteomes" id="UP000183809"/>
    </source>
</evidence>